<dbReference type="PATRIC" id="fig|49338.4.peg.4913"/>
<sequence>MARYGMLIDLRRCVGCFACVMACKAEHATPKGVTWNRVIVAEKGDYPEARMSFTPVLCNHCSHPPCLKVCPTGATTKRGDGIIMVNQKICIGCQYCVVACPYQARSFNKKSEGYFAEYGLTPFEQQGYKQHVKGTPGKCSFCYERVDQGLDPACTVSCPGRARIFGDLDDPQSEISTLLLEHETFQLIKNQGTGPAVYYIAESGAAERREG</sequence>
<dbReference type="Gene3D" id="3.30.70.20">
    <property type="match status" value="2"/>
</dbReference>
<evidence type="ECO:0000313" key="6">
    <source>
        <dbReference type="EMBL" id="CDX04452.1"/>
    </source>
</evidence>
<organism evidence="6">
    <name type="scientific">Desulfitobacterium hafniense</name>
    <name type="common">Desulfitobacterium frappieri</name>
    <dbReference type="NCBI Taxonomy" id="49338"/>
    <lineage>
        <taxon>Bacteria</taxon>
        <taxon>Bacillati</taxon>
        <taxon>Bacillota</taxon>
        <taxon>Clostridia</taxon>
        <taxon>Eubacteriales</taxon>
        <taxon>Desulfitobacteriaceae</taxon>
        <taxon>Desulfitobacterium</taxon>
    </lineage>
</organism>
<dbReference type="InterPro" id="IPR050954">
    <property type="entry name" value="ET_IronSulfur_Cluster-Binding"/>
</dbReference>
<dbReference type="InterPro" id="IPR017900">
    <property type="entry name" value="4Fe4S_Fe_S_CS"/>
</dbReference>
<feature type="domain" description="4Fe-4S ferredoxin-type" evidence="5">
    <location>
        <begin position="49"/>
        <end position="80"/>
    </location>
</feature>
<dbReference type="PROSITE" id="PS51379">
    <property type="entry name" value="4FE4S_FER_2"/>
    <property type="match status" value="3"/>
</dbReference>
<dbReference type="InterPro" id="IPR054822">
    <property type="entry name" value="DsrO-like"/>
</dbReference>
<dbReference type="EMBL" id="LK996017">
    <property type="protein sequence ID" value="CDX04452.1"/>
    <property type="molecule type" value="Genomic_DNA"/>
</dbReference>
<dbReference type="GO" id="GO:0046872">
    <property type="term" value="F:metal ion binding"/>
    <property type="evidence" value="ECO:0007669"/>
    <property type="project" value="UniProtKB-KW"/>
</dbReference>
<dbReference type="CDD" id="cd10551">
    <property type="entry name" value="PsrB"/>
    <property type="match status" value="1"/>
</dbReference>
<dbReference type="NCBIfam" id="NF045797">
    <property type="entry name" value="DsrO"/>
    <property type="match status" value="1"/>
</dbReference>
<name>A0A098B7V4_DESHA</name>
<feature type="domain" description="4Fe-4S ferredoxin-type" evidence="5">
    <location>
        <begin position="81"/>
        <end position="110"/>
    </location>
</feature>
<keyword evidence="1" id="KW-0004">4Fe-4S</keyword>
<dbReference type="SUPFAM" id="SSF54862">
    <property type="entry name" value="4Fe-4S ferredoxins"/>
    <property type="match status" value="1"/>
</dbReference>
<dbReference type="InterPro" id="IPR017896">
    <property type="entry name" value="4Fe4S_Fe-S-bd"/>
</dbReference>
<evidence type="ECO:0000256" key="2">
    <source>
        <dbReference type="ARBA" id="ARBA00022723"/>
    </source>
</evidence>
<accession>A0A098B7V4</accession>
<dbReference type="Pfam" id="PF13247">
    <property type="entry name" value="Fer4_11"/>
    <property type="match status" value="2"/>
</dbReference>
<gene>
    <name evidence="6" type="ORF">DPCES_4566</name>
</gene>
<dbReference type="Pfam" id="PF12797">
    <property type="entry name" value="Fer4_2"/>
    <property type="match status" value="1"/>
</dbReference>
<keyword evidence="4" id="KW-0411">Iron-sulfur</keyword>
<proteinExistence type="predicted"/>
<protein>
    <submittedName>
        <fullName evidence="6">Molybdopterin oxidoreductase, chain B</fullName>
    </submittedName>
</protein>
<evidence type="ECO:0000256" key="3">
    <source>
        <dbReference type="ARBA" id="ARBA00023004"/>
    </source>
</evidence>
<evidence type="ECO:0000256" key="1">
    <source>
        <dbReference type="ARBA" id="ARBA00022485"/>
    </source>
</evidence>
<keyword evidence="2" id="KW-0479">Metal-binding</keyword>
<evidence type="ECO:0000256" key="4">
    <source>
        <dbReference type="ARBA" id="ARBA00023014"/>
    </source>
</evidence>
<dbReference type="PANTHER" id="PTHR43177:SF3">
    <property type="entry name" value="PROTEIN NRFC HOMOLOG"/>
    <property type="match status" value="1"/>
</dbReference>
<keyword evidence="3" id="KW-0408">Iron</keyword>
<evidence type="ECO:0000259" key="5">
    <source>
        <dbReference type="PROSITE" id="PS51379"/>
    </source>
</evidence>
<feature type="domain" description="4Fe-4S ferredoxin-type" evidence="5">
    <location>
        <begin position="4"/>
        <end position="33"/>
    </location>
</feature>
<dbReference type="PANTHER" id="PTHR43177">
    <property type="entry name" value="PROTEIN NRFC"/>
    <property type="match status" value="1"/>
</dbReference>
<reference evidence="6" key="1">
    <citation type="submission" date="2014-07" db="EMBL/GenBank/DDBJ databases">
        <authorList>
            <person name="Hornung V.Bastian."/>
        </authorList>
    </citation>
    <scope>NUCLEOTIDE SEQUENCE</scope>
    <source>
        <strain evidence="6">PCE-S</strain>
    </source>
</reference>
<dbReference type="PROSITE" id="PS00198">
    <property type="entry name" value="4FE4S_FER_1"/>
    <property type="match status" value="1"/>
</dbReference>
<dbReference type="AlphaFoldDB" id="A0A098B7V4"/>
<dbReference type="GO" id="GO:0051539">
    <property type="term" value="F:4 iron, 4 sulfur cluster binding"/>
    <property type="evidence" value="ECO:0007669"/>
    <property type="project" value="UniProtKB-KW"/>
</dbReference>